<evidence type="ECO:0000313" key="5">
    <source>
        <dbReference type="Proteomes" id="UP001202052"/>
    </source>
</evidence>
<dbReference type="EMBL" id="JAMCCK010000015">
    <property type="protein sequence ID" value="MCL3994114.1"/>
    <property type="molecule type" value="Genomic_DNA"/>
</dbReference>
<evidence type="ECO:0000256" key="1">
    <source>
        <dbReference type="ARBA" id="ARBA00006484"/>
    </source>
</evidence>
<dbReference type="InterPro" id="IPR036291">
    <property type="entry name" value="NAD(P)-bd_dom_sf"/>
</dbReference>
<protein>
    <submittedName>
        <fullName evidence="4">SDR family oxidoreductase</fullName>
    </submittedName>
</protein>
<dbReference type="PANTHER" id="PTHR48107">
    <property type="entry name" value="NADPH-DEPENDENT ALDEHYDE REDUCTASE-LIKE PROTEIN, CHLOROPLASTIC-RELATED"/>
    <property type="match status" value="1"/>
</dbReference>
<proteinExistence type="inferred from homology"/>
<organism evidence="4 5">
    <name type="scientific">Streptomyces lavenduligriseus</name>
    <dbReference type="NCBI Taxonomy" id="67315"/>
    <lineage>
        <taxon>Bacteria</taxon>
        <taxon>Bacillati</taxon>
        <taxon>Actinomycetota</taxon>
        <taxon>Actinomycetes</taxon>
        <taxon>Kitasatosporales</taxon>
        <taxon>Streptomycetaceae</taxon>
        <taxon>Streptomyces</taxon>
    </lineage>
</organism>
<dbReference type="Gene3D" id="3.40.50.720">
    <property type="entry name" value="NAD(P)-binding Rossmann-like Domain"/>
    <property type="match status" value="1"/>
</dbReference>
<accession>A0ABT0NRL5</accession>
<dbReference type="InterPro" id="IPR020904">
    <property type="entry name" value="Sc_DH/Rdtase_CS"/>
</dbReference>
<dbReference type="PRINTS" id="PR00081">
    <property type="entry name" value="GDHRDH"/>
</dbReference>
<reference evidence="4 5" key="1">
    <citation type="submission" date="2022-05" db="EMBL/GenBank/DDBJ databases">
        <title>Genome Resource of Streptomyces lavenduligriseus GA1-1, a Strain with Broad-Spectrum Antifungal Activity against Phytopathogenic Fungi.</title>
        <authorList>
            <person name="Qi D."/>
        </authorList>
    </citation>
    <scope>NUCLEOTIDE SEQUENCE [LARGE SCALE GENOMIC DNA]</scope>
    <source>
        <strain evidence="4 5">GA1-1</strain>
    </source>
</reference>
<dbReference type="PROSITE" id="PS00061">
    <property type="entry name" value="ADH_SHORT"/>
    <property type="match status" value="1"/>
</dbReference>
<dbReference type="PRINTS" id="PR00080">
    <property type="entry name" value="SDRFAMILY"/>
</dbReference>
<name>A0ABT0NRL5_9ACTN</name>
<evidence type="ECO:0000256" key="2">
    <source>
        <dbReference type="ARBA" id="ARBA00023002"/>
    </source>
</evidence>
<dbReference type="Proteomes" id="UP001202052">
    <property type="component" value="Unassembled WGS sequence"/>
</dbReference>
<keyword evidence="5" id="KW-1185">Reference proteome</keyword>
<sequence>MDRRVAVVTGASRGIGRAVAERLGADGADVVVNYLSDAGAAARTVTAIETAGGRATAVPADATEPDGLRRLFDTAEQVYGGLDIVVCNVGVARFSPVAETTDDAFDLMFRTNTRATFLALREAALRIRDGGRIVVVSSGTAVTQRPGSGVYGATKAAGDALVRTLAQELGPRRVTVNSVLPGATDTDALAGQLSLPEREELARRIPLGRLGRPDDIADVVGFLASDAARWVTGQAIRAGGGMF</sequence>
<comment type="caution">
    <text evidence="4">The sequence shown here is derived from an EMBL/GenBank/DDBJ whole genome shotgun (WGS) entry which is preliminary data.</text>
</comment>
<dbReference type="RefSeq" id="WP_249458925.1">
    <property type="nucleotide sequence ID" value="NZ_JAMCCK010000015.1"/>
</dbReference>
<dbReference type="InterPro" id="IPR057326">
    <property type="entry name" value="KR_dom"/>
</dbReference>
<evidence type="ECO:0000313" key="4">
    <source>
        <dbReference type="EMBL" id="MCL3994114.1"/>
    </source>
</evidence>
<gene>
    <name evidence="4" type="ORF">M4438_11365</name>
</gene>
<dbReference type="SUPFAM" id="SSF51735">
    <property type="entry name" value="NAD(P)-binding Rossmann-fold domains"/>
    <property type="match status" value="1"/>
</dbReference>
<dbReference type="InterPro" id="IPR002347">
    <property type="entry name" value="SDR_fam"/>
</dbReference>
<keyword evidence="2" id="KW-0560">Oxidoreductase</keyword>
<dbReference type="PANTHER" id="PTHR48107:SF7">
    <property type="entry name" value="RE15974P"/>
    <property type="match status" value="1"/>
</dbReference>
<evidence type="ECO:0000259" key="3">
    <source>
        <dbReference type="SMART" id="SM00822"/>
    </source>
</evidence>
<dbReference type="Pfam" id="PF13561">
    <property type="entry name" value="adh_short_C2"/>
    <property type="match status" value="1"/>
</dbReference>
<feature type="domain" description="Ketoreductase" evidence="3">
    <location>
        <begin position="4"/>
        <end position="186"/>
    </location>
</feature>
<dbReference type="SMART" id="SM00822">
    <property type="entry name" value="PKS_KR"/>
    <property type="match status" value="1"/>
</dbReference>
<comment type="similarity">
    <text evidence="1">Belongs to the short-chain dehydrogenases/reductases (SDR) family.</text>
</comment>